<feature type="compositionally biased region" description="Low complexity" evidence="1">
    <location>
        <begin position="1"/>
        <end position="16"/>
    </location>
</feature>
<dbReference type="EMBL" id="HE577333">
    <property type="protein sequence ID" value="CCD04057.1"/>
    <property type="molecule type" value="Genomic_DNA"/>
</dbReference>
<proteinExistence type="predicted"/>
<reference evidence="2 3" key="1">
    <citation type="journal article" date="2011" name="PLoS Genet.">
        <title>Azospirillum genomes reveal transition of bacteria from aquatic to terrestrial environments.</title>
        <authorList>
            <person name="Wisniewski-Dye F."/>
            <person name="Borziak K."/>
            <person name="Khalsa-Moyers G."/>
            <person name="Alexandre G."/>
            <person name="Sukharnikov L.O."/>
            <person name="Wuichet K."/>
            <person name="Hurst G.B."/>
            <person name="McDonald W.H."/>
            <person name="Robertson J.S."/>
            <person name="Barbe V."/>
            <person name="Calteau A."/>
            <person name="Rouy Z."/>
            <person name="Mangenot S."/>
            <person name="Prigent-Combaret C."/>
            <person name="Normand P."/>
            <person name="Boyer M."/>
            <person name="Siguier P."/>
            <person name="Dessaux Y."/>
            <person name="Elmerich C."/>
            <person name="Condemine G."/>
            <person name="Krishnen G."/>
            <person name="Kennedy I."/>
            <person name="Paterson A.H."/>
            <person name="Gonzalez V."/>
            <person name="Mavingui P."/>
            <person name="Zhulin I.B."/>
        </authorList>
    </citation>
    <scope>NUCLEOTIDE SEQUENCE [LARGE SCALE GENOMIC DNA]</scope>
    <source>
        <strain evidence="2 3">Sp245</strain>
    </source>
</reference>
<dbReference type="Proteomes" id="UP000007319">
    <property type="component" value="Plasmid AZOBR_p6"/>
</dbReference>
<evidence type="ECO:0000313" key="3">
    <source>
        <dbReference type="Proteomes" id="UP000007319"/>
    </source>
</evidence>
<keyword evidence="3" id="KW-1185">Reference proteome</keyword>
<organism evidence="2 3">
    <name type="scientific">Azospirillum baldaniorum</name>
    <dbReference type="NCBI Taxonomy" id="1064539"/>
    <lineage>
        <taxon>Bacteria</taxon>
        <taxon>Pseudomonadati</taxon>
        <taxon>Pseudomonadota</taxon>
        <taxon>Alphaproteobacteria</taxon>
        <taxon>Rhodospirillales</taxon>
        <taxon>Azospirillaceae</taxon>
        <taxon>Azospirillum</taxon>
    </lineage>
</organism>
<keyword evidence="2" id="KW-0614">Plasmid</keyword>
<evidence type="ECO:0000256" key="1">
    <source>
        <dbReference type="SAM" id="MobiDB-lite"/>
    </source>
</evidence>
<dbReference type="KEGG" id="abs:AZOBR_p60121"/>
<accession>A0A9P1K1Y3</accession>
<geneLocation type="plasmid" evidence="2 3">
    <name>AZOBR_p6</name>
</geneLocation>
<evidence type="ECO:0000313" key="2">
    <source>
        <dbReference type="EMBL" id="CCD04057.1"/>
    </source>
</evidence>
<name>A0A9P1K1Y3_9PROT</name>
<feature type="region of interest" description="Disordered" evidence="1">
    <location>
        <begin position="1"/>
        <end position="30"/>
    </location>
</feature>
<sequence>MTVRIAPRPASRPSRPGGWELGRHGRRGAPRPANLTIHGLPWYAFAETSFPWRLDFQAMCRPGI</sequence>
<dbReference type="AlphaFoldDB" id="A0A9P1K1Y3"/>
<protein>
    <submittedName>
        <fullName evidence="2">Uncharacterized protein</fullName>
    </submittedName>
</protein>
<gene>
    <name evidence="2" type="ORF">AZOBR_p60121</name>
</gene>